<sequence length="41" mass="4892">MKEGDRKFKVGWSRRSGMKKRKKKKKKKERGNKEGVGKIEE</sequence>
<evidence type="ECO:0000313" key="3">
    <source>
        <dbReference type="Proteomes" id="UP001152484"/>
    </source>
</evidence>
<gene>
    <name evidence="2" type="ORF">CEURO_LOCUS19360</name>
</gene>
<dbReference type="AlphaFoldDB" id="A0A9P0ZRK9"/>
<proteinExistence type="predicted"/>
<feature type="region of interest" description="Disordered" evidence="1">
    <location>
        <begin position="1"/>
        <end position="41"/>
    </location>
</feature>
<keyword evidence="3" id="KW-1185">Reference proteome</keyword>
<dbReference type="EMBL" id="CAMAPE010000054">
    <property type="protein sequence ID" value="CAH9111674.1"/>
    <property type="molecule type" value="Genomic_DNA"/>
</dbReference>
<evidence type="ECO:0000256" key="1">
    <source>
        <dbReference type="SAM" id="MobiDB-lite"/>
    </source>
</evidence>
<organism evidence="2 3">
    <name type="scientific">Cuscuta europaea</name>
    <name type="common">European dodder</name>
    <dbReference type="NCBI Taxonomy" id="41803"/>
    <lineage>
        <taxon>Eukaryota</taxon>
        <taxon>Viridiplantae</taxon>
        <taxon>Streptophyta</taxon>
        <taxon>Embryophyta</taxon>
        <taxon>Tracheophyta</taxon>
        <taxon>Spermatophyta</taxon>
        <taxon>Magnoliopsida</taxon>
        <taxon>eudicotyledons</taxon>
        <taxon>Gunneridae</taxon>
        <taxon>Pentapetalae</taxon>
        <taxon>asterids</taxon>
        <taxon>lamiids</taxon>
        <taxon>Solanales</taxon>
        <taxon>Convolvulaceae</taxon>
        <taxon>Cuscuteae</taxon>
        <taxon>Cuscuta</taxon>
        <taxon>Cuscuta subgen. Cuscuta</taxon>
    </lineage>
</organism>
<name>A0A9P0ZRK9_CUSEU</name>
<accession>A0A9P0ZRK9</accession>
<feature type="compositionally biased region" description="Basic and acidic residues" evidence="1">
    <location>
        <begin position="31"/>
        <end position="41"/>
    </location>
</feature>
<evidence type="ECO:0000313" key="2">
    <source>
        <dbReference type="EMBL" id="CAH9111674.1"/>
    </source>
</evidence>
<comment type="caution">
    <text evidence="2">The sequence shown here is derived from an EMBL/GenBank/DDBJ whole genome shotgun (WGS) entry which is preliminary data.</text>
</comment>
<protein>
    <submittedName>
        <fullName evidence="2">Uncharacterized protein</fullName>
    </submittedName>
</protein>
<feature type="compositionally biased region" description="Basic residues" evidence="1">
    <location>
        <begin position="16"/>
        <end position="30"/>
    </location>
</feature>
<reference evidence="2" key="1">
    <citation type="submission" date="2022-07" db="EMBL/GenBank/DDBJ databases">
        <authorList>
            <person name="Macas J."/>
            <person name="Novak P."/>
            <person name="Neumann P."/>
        </authorList>
    </citation>
    <scope>NUCLEOTIDE SEQUENCE</scope>
</reference>
<dbReference type="Proteomes" id="UP001152484">
    <property type="component" value="Unassembled WGS sequence"/>
</dbReference>